<evidence type="ECO:0000259" key="2">
    <source>
        <dbReference type="PROSITE" id="PS50006"/>
    </source>
</evidence>
<proteinExistence type="predicted"/>
<reference evidence="3 4" key="2">
    <citation type="submission" date="2018-11" db="EMBL/GenBank/DDBJ databases">
        <authorList>
            <consortium name="Pathogen Informatics"/>
        </authorList>
    </citation>
    <scope>NUCLEOTIDE SEQUENCE [LARGE SCALE GENOMIC DNA]</scope>
    <source>
        <strain evidence="3 4">Egypt</strain>
    </source>
</reference>
<feature type="region of interest" description="Disordered" evidence="1">
    <location>
        <begin position="1"/>
        <end position="68"/>
    </location>
</feature>
<sequence>MMESGDTNDPKVIDAEDTTETVEKLEHTSTPAGSETYSSDQESFQLSDDPSLEKTSSSSRKSSAAPSNAQAYRPPLWAMICPADAVYRLEVIKNGIPLPECTVNLTNDSTSISASDSAGVEELSFCLFGRQPENFYAPFNRLHGQCVVMAHPSISRLHAVLQYGRPPLSIAKTSAAHVDSPGWYLQDLDSTHGTFVNKRRLPSGRFVRIHVGHVIRFGCSTRLYLLSGPDEDTEQESPQSWTELKQAFYARKLAQEQQLNKLTGLTTTQDVDPGCDWGFSAEEPCDDGANFLANIKGAACLSHENLYLDDPKRALRAYFEREGIEPAPEFEFVEAAFGKQHCRIELPLDSGTITAEAIVSGKRKEAIAACALEACRLLDRLGEFDPNKSTLQHDILLIDQFYSHCAWIAFMVHLS</sequence>
<evidence type="ECO:0000313" key="4">
    <source>
        <dbReference type="Proteomes" id="UP000272942"/>
    </source>
</evidence>
<feature type="compositionally biased region" description="Polar residues" evidence="1">
    <location>
        <begin position="28"/>
        <end position="48"/>
    </location>
</feature>
<name>A0A183B6P2_9TREM</name>
<dbReference type="Pfam" id="PF00498">
    <property type="entry name" value="FHA"/>
    <property type="match status" value="1"/>
</dbReference>
<dbReference type="OrthoDB" id="433755at2759"/>
<dbReference type="InterPro" id="IPR000253">
    <property type="entry name" value="FHA_dom"/>
</dbReference>
<dbReference type="InterPro" id="IPR008984">
    <property type="entry name" value="SMAD_FHA_dom_sf"/>
</dbReference>
<dbReference type="Gene3D" id="2.60.200.20">
    <property type="match status" value="1"/>
</dbReference>
<accession>A0A183B6P2</accession>
<feature type="compositionally biased region" description="Low complexity" evidence="1">
    <location>
        <begin position="56"/>
        <end position="68"/>
    </location>
</feature>
<evidence type="ECO:0000313" key="3">
    <source>
        <dbReference type="EMBL" id="VDP92149.1"/>
    </source>
</evidence>
<dbReference type="EMBL" id="UZAN01058820">
    <property type="protein sequence ID" value="VDP92149.1"/>
    <property type="molecule type" value="Genomic_DNA"/>
</dbReference>
<organism evidence="5">
    <name type="scientific">Echinostoma caproni</name>
    <dbReference type="NCBI Taxonomy" id="27848"/>
    <lineage>
        <taxon>Eukaryota</taxon>
        <taxon>Metazoa</taxon>
        <taxon>Spiralia</taxon>
        <taxon>Lophotrochozoa</taxon>
        <taxon>Platyhelminthes</taxon>
        <taxon>Trematoda</taxon>
        <taxon>Digenea</taxon>
        <taxon>Plagiorchiida</taxon>
        <taxon>Echinostomata</taxon>
        <taxon>Echinostomatoidea</taxon>
        <taxon>Echinostomatidae</taxon>
        <taxon>Echinostoma</taxon>
    </lineage>
</organism>
<dbReference type="InterPro" id="IPR005034">
    <property type="entry name" value="Dicer_dimerisation"/>
</dbReference>
<dbReference type="CDD" id="cd19856">
    <property type="entry name" value="DSRM_Kanadaptin"/>
    <property type="match status" value="1"/>
</dbReference>
<dbReference type="Pfam" id="PF03368">
    <property type="entry name" value="Dicer_dimer"/>
    <property type="match status" value="1"/>
</dbReference>
<protein>
    <submittedName>
        <fullName evidence="5">FHA domain-containing protein</fullName>
    </submittedName>
</protein>
<evidence type="ECO:0000313" key="5">
    <source>
        <dbReference type="WBParaSite" id="ECPE_0001491701-mRNA-1"/>
    </source>
</evidence>
<dbReference type="WBParaSite" id="ECPE_0001491701-mRNA-1">
    <property type="protein sequence ID" value="ECPE_0001491701-mRNA-1"/>
    <property type="gene ID" value="ECPE_0001491701"/>
</dbReference>
<dbReference type="InterPro" id="IPR050923">
    <property type="entry name" value="Cell_Proc_Reg/RNA_Proc"/>
</dbReference>
<evidence type="ECO:0000256" key="1">
    <source>
        <dbReference type="SAM" id="MobiDB-lite"/>
    </source>
</evidence>
<dbReference type="PROSITE" id="PS50006">
    <property type="entry name" value="FHA_DOMAIN"/>
    <property type="match status" value="1"/>
</dbReference>
<dbReference type="GO" id="GO:0016891">
    <property type="term" value="F:RNA endonuclease activity producing 5'-phosphomonoesters, hydrolytic mechanism"/>
    <property type="evidence" value="ECO:0007669"/>
    <property type="project" value="InterPro"/>
</dbReference>
<dbReference type="AlphaFoldDB" id="A0A183B6P2"/>
<dbReference type="SUPFAM" id="SSF49879">
    <property type="entry name" value="SMAD/FHA domain"/>
    <property type="match status" value="1"/>
</dbReference>
<keyword evidence="4" id="KW-1185">Reference proteome</keyword>
<reference evidence="5" key="1">
    <citation type="submission" date="2016-06" db="UniProtKB">
        <authorList>
            <consortium name="WormBaseParasite"/>
        </authorList>
    </citation>
    <scope>IDENTIFICATION</scope>
</reference>
<dbReference type="SMART" id="SM00240">
    <property type="entry name" value="FHA"/>
    <property type="match status" value="1"/>
</dbReference>
<feature type="domain" description="FHA" evidence="2">
    <location>
        <begin position="126"/>
        <end position="201"/>
    </location>
</feature>
<dbReference type="Proteomes" id="UP000272942">
    <property type="component" value="Unassembled WGS sequence"/>
</dbReference>
<dbReference type="PANTHER" id="PTHR23308">
    <property type="entry name" value="NUCLEAR INHIBITOR OF PROTEIN PHOSPHATASE-1"/>
    <property type="match status" value="1"/>
</dbReference>
<gene>
    <name evidence="3" type="ORF">ECPE_LOCUS14877</name>
</gene>